<evidence type="ECO:0000313" key="2">
    <source>
        <dbReference type="Proteomes" id="UP001157091"/>
    </source>
</evidence>
<name>A0ABQ6HZQ7_9MICO</name>
<dbReference type="SUPFAM" id="SSF109854">
    <property type="entry name" value="DinB/YfiT-like putative metalloenzymes"/>
    <property type="match status" value="1"/>
</dbReference>
<proteinExistence type="predicted"/>
<dbReference type="Proteomes" id="UP001157091">
    <property type="component" value="Unassembled WGS sequence"/>
</dbReference>
<dbReference type="Gene3D" id="1.20.120.450">
    <property type="entry name" value="dinb family like domain"/>
    <property type="match status" value="1"/>
</dbReference>
<evidence type="ECO:0008006" key="3">
    <source>
        <dbReference type="Google" id="ProtNLM"/>
    </source>
</evidence>
<comment type="caution">
    <text evidence="1">The sequence shown here is derived from an EMBL/GenBank/DDBJ whole genome shotgun (WGS) entry which is preliminary data.</text>
</comment>
<protein>
    <recommendedName>
        <fullName evidence="3">Mini-circle protein</fullName>
    </recommendedName>
</protein>
<keyword evidence="2" id="KW-1185">Reference proteome</keyword>
<evidence type="ECO:0000313" key="1">
    <source>
        <dbReference type="EMBL" id="GMA23949.1"/>
    </source>
</evidence>
<accession>A0ABQ6HZQ7</accession>
<dbReference type="InterPro" id="IPR007061">
    <property type="entry name" value="MST-like"/>
</dbReference>
<dbReference type="RefSeq" id="WP_284292850.1">
    <property type="nucleotide sequence ID" value="NZ_BSUK01000001.1"/>
</dbReference>
<dbReference type="EMBL" id="BSUK01000001">
    <property type="protein sequence ID" value="GMA23949.1"/>
    <property type="molecule type" value="Genomic_DNA"/>
</dbReference>
<dbReference type="InterPro" id="IPR034660">
    <property type="entry name" value="DinB/YfiT-like"/>
</dbReference>
<gene>
    <name evidence="1" type="ORF">GCM10025864_17080</name>
</gene>
<dbReference type="Pfam" id="PF04978">
    <property type="entry name" value="MST"/>
    <property type="match status" value="1"/>
</dbReference>
<sequence>MTSKRPALDEPEPFADDRELLLGWLAFHRDALARSCADLTPEQLVELSVPPSDLSLLGLVRHLTEMEHWYLEGALGPAPVEPLYCPDDDPDGDILGINATMVEPSMTRWREKQRTVDALLARHSLEDPTRSGARSVRWCVVKVLEEYARHNGHADLLRERIDGAVGD</sequence>
<reference evidence="2" key="1">
    <citation type="journal article" date="2019" name="Int. J. Syst. Evol. Microbiol.">
        <title>The Global Catalogue of Microorganisms (GCM) 10K type strain sequencing project: providing services to taxonomists for standard genome sequencing and annotation.</title>
        <authorList>
            <consortium name="The Broad Institute Genomics Platform"/>
            <consortium name="The Broad Institute Genome Sequencing Center for Infectious Disease"/>
            <person name="Wu L."/>
            <person name="Ma J."/>
        </authorList>
    </citation>
    <scope>NUCLEOTIDE SEQUENCE [LARGE SCALE GENOMIC DNA]</scope>
    <source>
        <strain evidence="2">NBRC 106348</strain>
    </source>
</reference>
<organism evidence="1 2">
    <name type="scientific">Luteimicrobium album</name>
    <dbReference type="NCBI Taxonomy" id="1054550"/>
    <lineage>
        <taxon>Bacteria</taxon>
        <taxon>Bacillati</taxon>
        <taxon>Actinomycetota</taxon>
        <taxon>Actinomycetes</taxon>
        <taxon>Micrococcales</taxon>
        <taxon>Luteimicrobium</taxon>
    </lineage>
</organism>